<feature type="region of interest" description="Disordered" evidence="1">
    <location>
        <begin position="120"/>
        <end position="145"/>
    </location>
</feature>
<organism evidence="2 3">
    <name type="scientific">Umbra pygmaea</name>
    <name type="common">Eastern mudminnow</name>
    <dbReference type="NCBI Taxonomy" id="75934"/>
    <lineage>
        <taxon>Eukaryota</taxon>
        <taxon>Metazoa</taxon>
        <taxon>Chordata</taxon>
        <taxon>Craniata</taxon>
        <taxon>Vertebrata</taxon>
        <taxon>Euteleostomi</taxon>
        <taxon>Actinopterygii</taxon>
        <taxon>Neopterygii</taxon>
        <taxon>Teleostei</taxon>
        <taxon>Protacanthopterygii</taxon>
        <taxon>Esociformes</taxon>
        <taxon>Umbridae</taxon>
        <taxon>Umbra</taxon>
    </lineage>
</organism>
<protein>
    <recommendedName>
        <fullName evidence="4">Protein pitchfork</fullName>
    </recommendedName>
</protein>
<name>A0ABD0XGN4_UMBPY</name>
<accession>A0ABD0XGN4</accession>
<evidence type="ECO:0000313" key="2">
    <source>
        <dbReference type="EMBL" id="KAL1020613.1"/>
    </source>
</evidence>
<dbReference type="InterPro" id="IPR010736">
    <property type="entry name" value="SHIPPO-rpt"/>
</dbReference>
<sequence>MAVRDHTVIVRDAAPLRSVAFGSCQERETFPTKYAPNRLGNELSLQGAPHRGPGCYDSHIIGTILYDVQKRPESIKGYAFAARTASRFLPSVKTVSPSPQQKQDRWPQVCPFNSIPFNTTTQRFKTNPVTAESNPGPGSYDHDSTQNRKVAWPMKFGSPDWGRVPQLESKALRTKLPCDKEFVKQRSRMAYLQLFYS</sequence>
<comment type="caution">
    <text evidence="2">The sequence shown here is derived from an EMBL/GenBank/DDBJ whole genome shotgun (WGS) entry which is preliminary data.</text>
</comment>
<evidence type="ECO:0008006" key="4">
    <source>
        <dbReference type="Google" id="ProtNLM"/>
    </source>
</evidence>
<dbReference type="PANTHER" id="PTHR31508:SF2">
    <property type="entry name" value="PROTEIN PITCHFORK"/>
    <property type="match status" value="1"/>
</dbReference>
<dbReference type="Pfam" id="PF07004">
    <property type="entry name" value="SHIPPO-rpt"/>
    <property type="match status" value="2"/>
</dbReference>
<dbReference type="EMBL" id="JAGEUA010000001">
    <property type="protein sequence ID" value="KAL1020613.1"/>
    <property type="molecule type" value="Genomic_DNA"/>
</dbReference>
<dbReference type="InterPro" id="IPR033602">
    <property type="entry name" value="CIMAP3"/>
</dbReference>
<dbReference type="PANTHER" id="PTHR31508">
    <property type="entry name" value="PROTEIN PITCHFORK"/>
    <property type="match status" value="1"/>
</dbReference>
<proteinExistence type="predicted"/>
<keyword evidence="3" id="KW-1185">Reference proteome</keyword>
<reference evidence="2 3" key="1">
    <citation type="submission" date="2024-06" db="EMBL/GenBank/DDBJ databases">
        <authorList>
            <person name="Pan Q."/>
            <person name="Wen M."/>
            <person name="Jouanno E."/>
            <person name="Zahm M."/>
            <person name="Klopp C."/>
            <person name="Cabau C."/>
            <person name="Louis A."/>
            <person name="Berthelot C."/>
            <person name="Parey E."/>
            <person name="Roest Crollius H."/>
            <person name="Montfort J."/>
            <person name="Robinson-Rechavi M."/>
            <person name="Bouchez O."/>
            <person name="Lampietro C."/>
            <person name="Lopez Roques C."/>
            <person name="Donnadieu C."/>
            <person name="Postlethwait J."/>
            <person name="Bobe J."/>
            <person name="Verreycken H."/>
            <person name="Guiguen Y."/>
        </authorList>
    </citation>
    <scope>NUCLEOTIDE SEQUENCE [LARGE SCALE GENOMIC DNA]</scope>
    <source>
        <strain evidence="2">Up_M1</strain>
        <tissue evidence="2">Testis</tissue>
    </source>
</reference>
<gene>
    <name evidence="2" type="ORF">UPYG_G00002430</name>
</gene>
<evidence type="ECO:0000256" key="1">
    <source>
        <dbReference type="SAM" id="MobiDB-lite"/>
    </source>
</evidence>
<feature type="compositionally biased region" description="Polar residues" evidence="1">
    <location>
        <begin position="120"/>
        <end position="133"/>
    </location>
</feature>
<dbReference type="Proteomes" id="UP001557470">
    <property type="component" value="Unassembled WGS sequence"/>
</dbReference>
<evidence type="ECO:0000313" key="3">
    <source>
        <dbReference type="Proteomes" id="UP001557470"/>
    </source>
</evidence>
<dbReference type="AlphaFoldDB" id="A0ABD0XGN4"/>